<dbReference type="CDD" id="cd00093">
    <property type="entry name" value="HTH_XRE"/>
    <property type="match status" value="1"/>
</dbReference>
<dbReference type="RefSeq" id="WP_087372447.1">
    <property type="nucleotide sequence ID" value="NZ_NFKK01000006.1"/>
</dbReference>
<accession>A0A1Y4L8I0</accession>
<dbReference type="SMART" id="SM00530">
    <property type="entry name" value="HTH_XRE"/>
    <property type="match status" value="1"/>
</dbReference>
<dbReference type="Proteomes" id="UP000195897">
    <property type="component" value="Unassembled WGS sequence"/>
</dbReference>
<evidence type="ECO:0000313" key="3">
    <source>
        <dbReference type="Proteomes" id="UP000195897"/>
    </source>
</evidence>
<name>A0A1Y4L8I0_9FIRM</name>
<gene>
    <name evidence="2" type="ORF">B5F17_07060</name>
</gene>
<dbReference type="AlphaFoldDB" id="A0A1Y4L8I0"/>
<dbReference type="SUPFAM" id="SSF47413">
    <property type="entry name" value="lambda repressor-like DNA-binding domains"/>
    <property type="match status" value="1"/>
</dbReference>
<dbReference type="InterPro" id="IPR010982">
    <property type="entry name" value="Lambda_DNA-bd_dom_sf"/>
</dbReference>
<proteinExistence type="predicted"/>
<evidence type="ECO:0000259" key="1">
    <source>
        <dbReference type="PROSITE" id="PS50943"/>
    </source>
</evidence>
<evidence type="ECO:0000313" key="2">
    <source>
        <dbReference type="EMBL" id="OUP53034.1"/>
    </source>
</evidence>
<dbReference type="Pfam" id="PF13443">
    <property type="entry name" value="HTH_26"/>
    <property type="match status" value="1"/>
</dbReference>
<dbReference type="InterPro" id="IPR001387">
    <property type="entry name" value="Cro/C1-type_HTH"/>
</dbReference>
<dbReference type="PANTHER" id="PTHR37301">
    <property type="entry name" value="DNA-BINDING PROTEIN-RELATED"/>
    <property type="match status" value="1"/>
</dbReference>
<reference evidence="3" key="1">
    <citation type="submission" date="2017-04" db="EMBL/GenBank/DDBJ databases">
        <title>Function of individual gut microbiota members based on whole genome sequencing of pure cultures obtained from chicken caecum.</title>
        <authorList>
            <person name="Medvecky M."/>
            <person name="Cejkova D."/>
            <person name="Polansky O."/>
            <person name="Karasova D."/>
            <person name="Kubasova T."/>
            <person name="Cizek A."/>
            <person name="Rychlik I."/>
        </authorList>
    </citation>
    <scope>NUCLEOTIDE SEQUENCE [LARGE SCALE GENOMIC DNA]</scope>
    <source>
        <strain evidence="3">An180</strain>
    </source>
</reference>
<sequence>MAERSIIVTQSYGTVVLHLREMLESRGMNRNQLASAIHVNFAVVDRWYRGKVEKLDLDILARICYVLDCEVSELLEYRADAEKQG</sequence>
<dbReference type="Gene3D" id="1.10.260.40">
    <property type="entry name" value="lambda repressor-like DNA-binding domains"/>
    <property type="match status" value="1"/>
</dbReference>
<comment type="caution">
    <text evidence="2">The sequence shown here is derived from an EMBL/GenBank/DDBJ whole genome shotgun (WGS) entry which is preliminary data.</text>
</comment>
<dbReference type="PROSITE" id="PS50943">
    <property type="entry name" value="HTH_CROC1"/>
    <property type="match status" value="1"/>
</dbReference>
<organism evidence="2 3">
    <name type="scientific">Butyricicoccus pullicaecorum</name>
    <dbReference type="NCBI Taxonomy" id="501571"/>
    <lineage>
        <taxon>Bacteria</taxon>
        <taxon>Bacillati</taxon>
        <taxon>Bacillota</taxon>
        <taxon>Clostridia</taxon>
        <taxon>Eubacteriales</taxon>
        <taxon>Butyricicoccaceae</taxon>
        <taxon>Butyricicoccus</taxon>
    </lineage>
</organism>
<feature type="domain" description="HTH cro/C1-type" evidence="1">
    <location>
        <begin position="19"/>
        <end position="74"/>
    </location>
</feature>
<dbReference type="GO" id="GO:0003677">
    <property type="term" value="F:DNA binding"/>
    <property type="evidence" value="ECO:0007669"/>
    <property type="project" value="InterPro"/>
</dbReference>
<dbReference type="PANTHER" id="PTHR37301:SF1">
    <property type="entry name" value="DNA-BINDING PROTEIN"/>
    <property type="match status" value="1"/>
</dbReference>
<dbReference type="EMBL" id="NFKK01000006">
    <property type="protein sequence ID" value="OUP53034.1"/>
    <property type="molecule type" value="Genomic_DNA"/>
</dbReference>
<protein>
    <submittedName>
        <fullName evidence="2">XRE family transcriptional regulator</fullName>
    </submittedName>
</protein>